<organism evidence="4 5">
    <name type="scientific">Pseudoramibacter alactolyticus ATCC 23263</name>
    <dbReference type="NCBI Taxonomy" id="887929"/>
    <lineage>
        <taxon>Bacteria</taxon>
        <taxon>Bacillati</taxon>
        <taxon>Bacillota</taxon>
        <taxon>Clostridia</taxon>
        <taxon>Eubacteriales</taxon>
        <taxon>Eubacteriaceae</taxon>
        <taxon>Pseudoramibacter</taxon>
    </lineage>
</organism>
<gene>
    <name evidence="4" type="ORF">HMP0721_2049</name>
</gene>
<feature type="DNA-binding region" description="H-T-H motif" evidence="2">
    <location>
        <begin position="38"/>
        <end position="57"/>
    </location>
</feature>
<dbReference type="RefSeq" id="WP_006599471.1">
    <property type="nucleotide sequence ID" value="NZ_GL622359.1"/>
</dbReference>
<dbReference type="SUPFAM" id="SSF46689">
    <property type="entry name" value="Homeodomain-like"/>
    <property type="match status" value="1"/>
</dbReference>
<dbReference type="InterPro" id="IPR023772">
    <property type="entry name" value="DNA-bd_HTH_TetR-type_CS"/>
</dbReference>
<comment type="caution">
    <text evidence="4">The sequence shown here is derived from an EMBL/GenBank/DDBJ whole genome shotgun (WGS) entry which is preliminary data.</text>
</comment>
<evidence type="ECO:0000256" key="2">
    <source>
        <dbReference type="PROSITE-ProRule" id="PRU00335"/>
    </source>
</evidence>
<dbReference type="eggNOG" id="COG1309">
    <property type="taxonomic scope" value="Bacteria"/>
</dbReference>
<evidence type="ECO:0000313" key="5">
    <source>
        <dbReference type="Proteomes" id="UP000004754"/>
    </source>
</evidence>
<name>E6MJ64_9FIRM</name>
<keyword evidence="1 2" id="KW-0238">DNA-binding</keyword>
<dbReference type="InterPro" id="IPR001647">
    <property type="entry name" value="HTH_TetR"/>
</dbReference>
<evidence type="ECO:0000256" key="1">
    <source>
        <dbReference type="ARBA" id="ARBA00023125"/>
    </source>
</evidence>
<dbReference type="Gene3D" id="1.10.357.10">
    <property type="entry name" value="Tetracycline Repressor, domain 2"/>
    <property type="match status" value="1"/>
</dbReference>
<keyword evidence="5" id="KW-1185">Reference proteome</keyword>
<evidence type="ECO:0000313" key="4">
    <source>
        <dbReference type="EMBL" id="EFV00884.1"/>
    </source>
</evidence>
<dbReference type="PROSITE" id="PS50977">
    <property type="entry name" value="HTH_TETR_2"/>
    <property type="match status" value="1"/>
</dbReference>
<reference evidence="4 5" key="1">
    <citation type="submission" date="2010-12" db="EMBL/GenBank/DDBJ databases">
        <authorList>
            <person name="Muzny D."/>
            <person name="Qin X."/>
            <person name="Deng J."/>
            <person name="Jiang H."/>
            <person name="Liu Y."/>
            <person name="Qu J."/>
            <person name="Song X.-Z."/>
            <person name="Zhang L."/>
            <person name="Thornton R."/>
            <person name="Coyle M."/>
            <person name="Francisco L."/>
            <person name="Jackson L."/>
            <person name="Javaid M."/>
            <person name="Korchina V."/>
            <person name="Kovar C."/>
            <person name="Mata R."/>
            <person name="Mathew T."/>
            <person name="Ngo R."/>
            <person name="Nguyen L."/>
            <person name="Nguyen N."/>
            <person name="Okwuonu G."/>
            <person name="Ongeri F."/>
            <person name="Pham C."/>
            <person name="Simmons D."/>
            <person name="Wilczek-Boney K."/>
            <person name="Hale W."/>
            <person name="Jakkamsetti A."/>
            <person name="Pham P."/>
            <person name="Ruth R."/>
            <person name="San Lucas F."/>
            <person name="Warren J."/>
            <person name="Zhang J."/>
            <person name="Zhao Z."/>
            <person name="Zhou C."/>
            <person name="Zhu D."/>
            <person name="Lee S."/>
            <person name="Bess C."/>
            <person name="Blankenburg K."/>
            <person name="Forbes L."/>
            <person name="Fu Q."/>
            <person name="Gubbala S."/>
            <person name="Hirani K."/>
            <person name="Jayaseelan J.C."/>
            <person name="Lara F."/>
            <person name="Munidasa M."/>
            <person name="Palculict T."/>
            <person name="Patil S."/>
            <person name="Pu L.-L."/>
            <person name="Saada N."/>
            <person name="Tang L."/>
            <person name="Weissenberger G."/>
            <person name="Zhu Y."/>
            <person name="Hemphill L."/>
            <person name="Shang Y."/>
            <person name="Youmans B."/>
            <person name="Ayvaz T."/>
            <person name="Ross M."/>
            <person name="Santibanez J."/>
            <person name="Aqrawi P."/>
            <person name="Gross S."/>
            <person name="Joshi V."/>
            <person name="Fowler G."/>
            <person name="Nazareth L."/>
            <person name="Reid J."/>
            <person name="Worley K."/>
            <person name="Petrosino J."/>
            <person name="Highlander S."/>
            <person name="Gibbs R."/>
        </authorList>
    </citation>
    <scope>NUCLEOTIDE SEQUENCE [LARGE SCALE GENOMIC DNA]</scope>
    <source>
        <strain evidence="4 5">ATCC 23263</strain>
    </source>
</reference>
<dbReference type="Pfam" id="PF00440">
    <property type="entry name" value="TetR_N"/>
    <property type="match status" value="1"/>
</dbReference>
<dbReference type="PRINTS" id="PR00455">
    <property type="entry name" value="HTHTETR"/>
</dbReference>
<dbReference type="PANTHER" id="PTHR43479">
    <property type="entry name" value="ACREF/ENVCD OPERON REPRESSOR-RELATED"/>
    <property type="match status" value="1"/>
</dbReference>
<dbReference type="Gene3D" id="1.10.10.60">
    <property type="entry name" value="Homeodomain-like"/>
    <property type="match status" value="1"/>
</dbReference>
<dbReference type="EMBL" id="AEQN01000026">
    <property type="protein sequence ID" value="EFV00884.1"/>
    <property type="molecule type" value="Genomic_DNA"/>
</dbReference>
<dbReference type="InterPro" id="IPR009057">
    <property type="entry name" value="Homeodomain-like_sf"/>
</dbReference>
<dbReference type="STRING" id="887929.HMP0721_2049"/>
<dbReference type="Proteomes" id="UP000004754">
    <property type="component" value="Unassembled WGS sequence"/>
</dbReference>
<dbReference type="AlphaFoldDB" id="E6MJ64"/>
<dbReference type="OrthoDB" id="9808476at2"/>
<proteinExistence type="predicted"/>
<feature type="domain" description="HTH tetR-type" evidence="3">
    <location>
        <begin position="15"/>
        <end position="75"/>
    </location>
</feature>
<dbReference type="PANTHER" id="PTHR43479:SF11">
    <property type="entry name" value="ACREF_ENVCD OPERON REPRESSOR-RELATED"/>
    <property type="match status" value="1"/>
</dbReference>
<dbReference type="HOGENOM" id="CLU_069356_46_0_9"/>
<sequence length="207" mass="24134">MHSEKTRIPKQKRSIARKRLIKKTALGLFSEKGYANVSTNEIAKEANISIGSLYRYFPNKKEIYNELVDDLYSDVLEKIIPEDISRLSPLALIKKYIFSVMESHKYLTPFQKEVTSLSYQNDDFRRLENPYRTFAINKILSLLEFYKSSLKIKDLSTAAFMIHTSIEAIVHELSFFPAEAHDEEKVISEFAEMLYNYLFKTPAPRDD</sequence>
<dbReference type="GO" id="GO:0003677">
    <property type="term" value="F:DNA binding"/>
    <property type="evidence" value="ECO:0007669"/>
    <property type="project" value="UniProtKB-UniRule"/>
</dbReference>
<dbReference type="InterPro" id="IPR050624">
    <property type="entry name" value="HTH-type_Tx_Regulator"/>
</dbReference>
<accession>E6MJ64</accession>
<dbReference type="PROSITE" id="PS01081">
    <property type="entry name" value="HTH_TETR_1"/>
    <property type="match status" value="1"/>
</dbReference>
<protein>
    <submittedName>
        <fullName evidence="4">Transcriptional regulator, TetR family</fullName>
    </submittedName>
</protein>
<evidence type="ECO:0000259" key="3">
    <source>
        <dbReference type="PROSITE" id="PS50977"/>
    </source>
</evidence>